<comment type="caution">
    <text evidence="2">The sequence shown here is derived from an EMBL/GenBank/DDBJ whole genome shotgun (WGS) entry which is preliminary data.</text>
</comment>
<name>A0A511JFC9_9CELL</name>
<sequence>MVPSAHVNEHSPPVGEAYSLPEGRDALLIHVQGLMESADLHPRAVAGQATDMVALARRLHDPELLGLSLRVLAWTFRALWDETSARRLLDEAVRISRKHTLAHVEASALVSRATVLQDMGRTAGAARDLDDALAAVDRASAMDPAERALLHGRIRLSRAVLDQNAGRLLAAEERYRSLLAEGELDVSRTVIATNNLAMLLAERGAFDEALQHADASVDLCEQAPGLLAPAIQTRAWIAVRAGRLREGMHDFEGAARAYSDAGIPLGEYYTEFADAMMDLRLLPEAATAARSAVHELEESGGSLMATEARLRLARIALLTGDVDGARHHADAAAEAARHQRRAGWRDRAVLVGVEARLEARSVGVAEVGTARRAAGRLERAGNLHSAVEAYLVAGRVALAVDRPRDAIATLVRAGDLARNGQVLVRLRGRLAVALAERAARRPAAALEECRSGLRDLAVHRSALPTIELRALASGHGAELGEIGLGVVLAGGSPARALAWMERTRAAALLTRFPASQVPMAQRRAGSVAGSTGPGRGVVVADTAPRVSADDWSRRVRASEGSGVPHFRGLAALREALDGRTLVELGKFEGRLVAVVVEPRHARLVELGAEEDVVTELRPLLFALRRLANPRGVAAAEAARASAELRIARLRALLMAPLGVGEHDELVVVPVGMLHGVPWSCLHDGPLAQAPSATFWVRTRAAARAREGAGRTVLVAGPDLTGASEEVEALRDVHPGALVLASAGAGAEEVVAALADADLAHLACHGSPRADNPMFSSLLLADGPVTVQELHGAGVAPHRLVLASCHSGADVAYAGDEVLGFVSAMLAQGTAGVVASIAAVPDVAAVDLMLELHRGLRDGLPLARALHAARGRVDRSTPEGFVNWCTFSAHGAA</sequence>
<reference evidence="2 3" key="1">
    <citation type="submission" date="2019-07" db="EMBL/GenBank/DDBJ databases">
        <title>Whole genome shotgun sequence of Cellulomonas terrae NBRC 100819.</title>
        <authorList>
            <person name="Hosoyama A."/>
            <person name="Uohara A."/>
            <person name="Ohji S."/>
            <person name="Ichikawa N."/>
        </authorList>
    </citation>
    <scope>NUCLEOTIDE SEQUENCE [LARGE SCALE GENOMIC DNA]</scope>
    <source>
        <strain evidence="2 3">NBRC 100819</strain>
    </source>
</reference>
<evidence type="ECO:0000313" key="3">
    <source>
        <dbReference type="Proteomes" id="UP000321049"/>
    </source>
</evidence>
<dbReference type="SUPFAM" id="SSF48452">
    <property type="entry name" value="TPR-like"/>
    <property type="match status" value="2"/>
</dbReference>
<organism evidence="2 3">
    <name type="scientific">Cellulomonas terrae</name>
    <dbReference type="NCBI Taxonomy" id="311234"/>
    <lineage>
        <taxon>Bacteria</taxon>
        <taxon>Bacillati</taxon>
        <taxon>Actinomycetota</taxon>
        <taxon>Actinomycetes</taxon>
        <taxon>Micrococcales</taxon>
        <taxon>Cellulomonadaceae</taxon>
        <taxon>Cellulomonas</taxon>
    </lineage>
</organism>
<accession>A0A511JFC9</accession>
<dbReference type="InterPro" id="IPR024983">
    <property type="entry name" value="CHAT_dom"/>
</dbReference>
<dbReference type="Pfam" id="PF13374">
    <property type="entry name" value="TPR_10"/>
    <property type="match status" value="1"/>
</dbReference>
<dbReference type="InterPro" id="IPR019734">
    <property type="entry name" value="TPR_rpt"/>
</dbReference>
<dbReference type="InterPro" id="IPR011990">
    <property type="entry name" value="TPR-like_helical_dom_sf"/>
</dbReference>
<gene>
    <name evidence="2" type="ORF">CTE05_02340</name>
</gene>
<dbReference type="AlphaFoldDB" id="A0A511JFC9"/>
<dbReference type="SMART" id="SM00028">
    <property type="entry name" value="TPR"/>
    <property type="match status" value="3"/>
</dbReference>
<dbReference type="Proteomes" id="UP000321049">
    <property type="component" value="Unassembled WGS sequence"/>
</dbReference>
<keyword evidence="3" id="KW-1185">Reference proteome</keyword>
<dbReference type="Pfam" id="PF12770">
    <property type="entry name" value="CHAT"/>
    <property type="match status" value="1"/>
</dbReference>
<dbReference type="EMBL" id="BJWH01000001">
    <property type="protein sequence ID" value="GEL96687.1"/>
    <property type="molecule type" value="Genomic_DNA"/>
</dbReference>
<evidence type="ECO:0000259" key="1">
    <source>
        <dbReference type="Pfam" id="PF12770"/>
    </source>
</evidence>
<feature type="domain" description="CHAT" evidence="1">
    <location>
        <begin position="648"/>
        <end position="876"/>
    </location>
</feature>
<protein>
    <submittedName>
        <fullName evidence="2">CHAT domain-containing protein</fullName>
    </submittedName>
</protein>
<dbReference type="Gene3D" id="1.25.40.10">
    <property type="entry name" value="Tetratricopeptide repeat domain"/>
    <property type="match status" value="2"/>
</dbReference>
<evidence type="ECO:0000313" key="2">
    <source>
        <dbReference type="EMBL" id="GEL96687.1"/>
    </source>
</evidence>
<proteinExistence type="predicted"/>